<evidence type="ECO:0000256" key="3">
    <source>
        <dbReference type="PIRSR" id="PIRSR618191-1"/>
    </source>
</evidence>
<dbReference type="Proteomes" id="UP000034166">
    <property type="component" value="Unassembled WGS sequence"/>
</dbReference>
<name>A0A0M2SX05_9BACI</name>
<comment type="caution">
    <text evidence="6">The sequence shown here is derived from an EMBL/GenBank/DDBJ whole genome shotgun (WGS) entry which is preliminary data.</text>
</comment>
<dbReference type="PANTHER" id="PTHR35530">
    <property type="entry name" value="TAUTOMERASE-RELATED"/>
    <property type="match status" value="1"/>
</dbReference>
<protein>
    <recommendedName>
        <fullName evidence="4">Tautomerase</fullName>
        <ecNumber evidence="4">5.3.2.-</ecNumber>
    </recommendedName>
</protein>
<dbReference type="RefSeq" id="WP_046522585.1">
    <property type="nucleotide sequence ID" value="NZ_LAYY01000004.1"/>
</dbReference>
<accession>A0A0M2SX05</accession>
<dbReference type="GO" id="GO:0016853">
    <property type="term" value="F:isomerase activity"/>
    <property type="evidence" value="ECO:0007669"/>
    <property type="project" value="UniProtKB-UniRule"/>
</dbReference>
<evidence type="ECO:0000256" key="2">
    <source>
        <dbReference type="ARBA" id="ARBA00023235"/>
    </source>
</evidence>
<dbReference type="InterPro" id="IPR014347">
    <property type="entry name" value="Tautomerase/MIF_sf"/>
</dbReference>
<evidence type="ECO:0000256" key="1">
    <source>
        <dbReference type="ARBA" id="ARBA00006723"/>
    </source>
</evidence>
<dbReference type="OrthoDB" id="5405937at2"/>
<feature type="active site" description="Proton acceptor; via imino nitrogen" evidence="3">
    <location>
        <position position="2"/>
    </location>
</feature>
<dbReference type="AlphaFoldDB" id="A0A0M2SX05"/>
<dbReference type="PATRIC" id="fig|1408103.3.peg.1064"/>
<keyword evidence="7" id="KW-1185">Reference proteome</keyword>
<evidence type="ECO:0000313" key="6">
    <source>
        <dbReference type="EMBL" id="KKK39094.1"/>
    </source>
</evidence>
<gene>
    <name evidence="6" type="ORF">WQ57_04730</name>
</gene>
<dbReference type="NCBIfam" id="TIGR00013">
    <property type="entry name" value="taut"/>
    <property type="match status" value="1"/>
</dbReference>
<dbReference type="InterPro" id="IPR018191">
    <property type="entry name" value="4-OT"/>
</dbReference>
<dbReference type="EC" id="5.3.2.-" evidence="4"/>
<feature type="domain" description="4-oxalocrotonate tautomerase-like" evidence="5">
    <location>
        <begin position="2"/>
        <end position="59"/>
    </location>
</feature>
<dbReference type="PANTHER" id="PTHR35530:SF1">
    <property type="entry name" value="2-HYDROXYMUCONATE TAUTOMERASE"/>
    <property type="match status" value="1"/>
</dbReference>
<dbReference type="Pfam" id="PF01361">
    <property type="entry name" value="Tautomerase"/>
    <property type="match status" value="1"/>
</dbReference>
<proteinExistence type="inferred from homology"/>
<dbReference type="SUPFAM" id="SSF55331">
    <property type="entry name" value="Tautomerase/MIF"/>
    <property type="match status" value="1"/>
</dbReference>
<sequence>MPIVQVHLLEGRSKELKQQLIAEITAAVSRTLGNSPETIRVLLHDVPPENWGAAGLPMSKKRDK</sequence>
<dbReference type="InterPro" id="IPR004370">
    <property type="entry name" value="4-OT-like_dom"/>
</dbReference>
<keyword evidence="2 4" id="KW-0413">Isomerase</keyword>
<evidence type="ECO:0000313" key="7">
    <source>
        <dbReference type="Proteomes" id="UP000034166"/>
    </source>
</evidence>
<organism evidence="6 7">
    <name type="scientific">Mesobacillus campisalis</name>
    <dbReference type="NCBI Taxonomy" id="1408103"/>
    <lineage>
        <taxon>Bacteria</taxon>
        <taxon>Bacillati</taxon>
        <taxon>Bacillota</taxon>
        <taxon>Bacilli</taxon>
        <taxon>Bacillales</taxon>
        <taxon>Bacillaceae</taxon>
        <taxon>Mesobacillus</taxon>
    </lineage>
</organism>
<dbReference type="EMBL" id="LAYY01000004">
    <property type="protein sequence ID" value="KKK39094.1"/>
    <property type="molecule type" value="Genomic_DNA"/>
</dbReference>
<reference evidence="6 7" key="1">
    <citation type="submission" date="2015-04" db="EMBL/GenBank/DDBJ databases">
        <title>Taxonomic description and genome sequence of Bacillus campisalis sp. nov., a novel member of the genus Bacillus isolated from solar saltern.</title>
        <authorList>
            <person name="Mathan Kumar R."/>
            <person name="Kaur G."/>
            <person name="Kumar A."/>
            <person name="Singh N.K."/>
            <person name="Kaur N."/>
            <person name="Kumar N."/>
            <person name="Mayilraj S."/>
        </authorList>
    </citation>
    <scope>NUCLEOTIDE SEQUENCE [LARGE SCALE GENOMIC DNA]</scope>
    <source>
        <strain evidence="6 7">SA2-6</strain>
    </source>
</reference>
<comment type="similarity">
    <text evidence="1 4">Belongs to the 4-oxalocrotonate tautomerase family.</text>
</comment>
<evidence type="ECO:0000256" key="4">
    <source>
        <dbReference type="RuleBase" id="RU362032"/>
    </source>
</evidence>
<dbReference type="Gene3D" id="3.30.429.10">
    <property type="entry name" value="Macrophage Migration Inhibitory Factor"/>
    <property type="match status" value="1"/>
</dbReference>
<evidence type="ECO:0000259" key="5">
    <source>
        <dbReference type="Pfam" id="PF01361"/>
    </source>
</evidence>